<dbReference type="RefSeq" id="WP_235879585.1">
    <property type="nucleotide sequence ID" value="NZ_BORC01000003.1"/>
</dbReference>
<keyword evidence="1" id="KW-0378">Hydrolase</keyword>
<dbReference type="Pfam" id="PF04203">
    <property type="entry name" value="Sortase"/>
    <property type="match status" value="1"/>
</dbReference>
<dbReference type="NCBIfam" id="TIGR01076">
    <property type="entry name" value="sortase_fam"/>
    <property type="match status" value="1"/>
</dbReference>
<proteinExistence type="predicted"/>
<organism evidence="3 4">
    <name type="scientific">Robertmurraya siralis</name>
    <dbReference type="NCBI Taxonomy" id="77777"/>
    <lineage>
        <taxon>Bacteria</taxon>
        <taxon>Bacillati</taxon>
        <taxon>Bacillota</taxon>
        <taxon>Bacilli</taxon>
        <taxon>Bacillales</taxon>
        <taxon>Bacillaceae</taxon>
        <taxon>Robertmurraya</taxon>
    </lineage>
</organism>
<dbReference type="Gene3D" id="2.40.260.10">
    <property type="entry name" value="Sortase"/>
    <property type="match status" value="1"/>
</dbReference>
<evidence type="ECO:0000313" key="3">
    <source>
        <dbReference type="EMBL" id="GIN61920.1"/>
    </source>
</evidence>
<evidence type="ECO:0000256" key="1">
    <source>
        <dbReference type="ARBA" id="ARBA00022801"/>
    </source>
</evidence>
<evidence type="ECO:0000256" key="2">
    <source>
        <dbReference type="PIRSR" id="PIRSR605754-1"/>
    </source>
</evidence>
<feature type="active site" description="Proton donor/acceptor" evidence="2">
    <location>
        <position position="117"/>
    </location>
</feature>
<dbReference type="SUPFAM" id="SSF63817">
    <property type="entry name" value="Sortase"/>
    <property type="match status" value="1"/>
</dbReference>
<reference evidence="3" key="1">
    <citation type="submission" date="2021-03" db="EMBL/GenBank/DDBJ databases">
        <title>Antimicrobial resistance genes in bacteria isolated from Japanese honey, and their potential for conferring macrolide and lincosamide resistance in the American foulbrood pathogen Paenibacillus larvae.</title>
        <authorList>
            <person name="Okamoto M."/>
            <person name="Kumagai M."/>
            <person name="Kanamori H."/>
            <person name="Takamatsu D."/>
        </authorList>
    </citation>
    <scope>NUCLEOTIDE SEQUENCE</scope>
    <source>
        <strain evidence="3">J27TS8</strain>
    </source>
</reference>
<keyword evidence="4" id="KW-1185">Reference proteome</keyword>
<dbReference type="CDD" id="cd06166">
    <property type="entry name" value="Sortase_D_2"/>
    <property type="match status" value="1"/>
</dbReference>
<gene>
    <name evidence="3" type="ORF">J27TS8_19130</name>
</gene>
<dbReference type="AlphaFoldDB" id="A0A919WH69"/>
<name>A0A919WH69_9BACI</name>
<dbReference type="EMBL" id="BORC01000003">
    <property type="protein sequence ID" value="GIN61920.1"/>
    <property type="molecule type" value="Genomic_DNA"/>
</dbReference>
<evidence type="ECO:0000313" key="4">
    <source>
        <dbReference type="Proteomes" id="UP000682111"/>
    </source>
</evidence>
<comment type="caution">
    <text evidence="3">The sequence shown here is derived from an EMBL/GenBank/DDBJ whole genome shotgun (WGS) entry which is preliminary data.</text>
</comment>
<evidence type="ECO:0008006" key="5">
    <source>
        <dbReference type="Google" id="ProtNLM"/>
    </source>
</evidence>
<dbReference type="InterPro" id="IPR005754">
    <property type="entry name" value="Sortase"/>
</dbReference>
<dbReference type="GO" id="GO:0016787">
    <property type="term" value="F:hydrolase activity"/>
    <property type="evidence" value="ECO:0007669"/>
    <property type="project" value="UniProtKB-KW"/>
</dbReference>
<dbReference type="InterPro" id="IPR042000">
    <property type="entry name" value="Sortase_D_2"/>
</dbReference>
<dbReference type="InterPro" id="IPR023365">
    <property type="entry name" value="Sortase_dom-sf"/>
</dbReference>
<dbReference type="Proteomes" id="UP000682111">
    <property type="component" value="Unassembled WGS sequence"/>
</dbReference>
<sequence length="204" mass="22700">MMSKLYFFRAVSGIALLIGGLALLVQPQIEQKVAEREEKKLVEAFKQLATTNENSEKAEATKLDLMVKDAKGILIIPKIDLEMLIFEGADANSLNRGVGLLQTKKKFGINNIGLAGHRGASYGKQFNRLDELVMNDEIYVKQGSTEFTFIVEDKYIVDRTRVDVLNELGSPYLTLVTCTPIGAKNPTDRLIVQAKLKSTHKEDI</sequence>
<feature type="active site" description="Acyl-thioester intermediate" evidence="2">
    <location>
        <position position="178"/>
    </location>
</feature>
<accession>A0A919WH69</accession>
<protein>
    <recommendedName>
        <fullName evidence="5">Sortase</fullName>
    </recommendedName>
</protein>